<evidence type="ECO:0000313" key="2">
    <source>
        <dbReference type="Proteomes" id="UP001066276"/>
    </source>
</evidence>
<proteinExistence type="predicted"/>
<evidence type="ECO:0000313" key="1">
    <source>
        <dbReference type="EMBL" id="KAJ1206173.1"/>
    </source>
</evidence>
<dbReference type="AlphaFoldDB" id="A0AAV7VY11"/>
<comment type="caution">
    <text evidence="1">The sequence shown here is derived from an EMBL/GenBank/DDBJ whole genome shotgun (WGS) entry which is preliminary data.</text>
</comment>
<gene>
    <name evidence="1" type="ORF">NDU88_001582</name>
</gene>
<name>A0AAV7VY11_PLEWA</name>
<dbReference type="EMBL" id="JANPWB010000002">
    <property type="protein sequence ID" value="KAJ1206173.1"/>
    <property type="molecule type" value="Genomic_DNA"/>
</dbReference>
<reference evidence="1" key="1">
    <citation type="journal article" date="2022" name="bioRxiv">
        <title>Sequencing and chromosome-scale assembly of the giantPleurodeles waltlgenome.</title>
        <authorList>
            <person name="Brown T."/>
            <person name="Elewa A."/>
            <person name="Iarovenko S."/>
            <person name="Subramanian E."/>
            <person name="Araus A.J."/>
            <person name="Petzold A."/>
            <person name="Susuki M."/>
            <person name="Suzuki K.-i.T."/>
            <person name="Hayashi T."/>
            <person name="Toyoda A."/>
            <person name="Oliveira C."/>
            <person name="Osipova E."/>
            <person name="Leigh N.D."/>
            <person name="Simon A."/>
            <person name="Yun M.H."/>
        </authorList>
    </citation>
    <scope>NUCLEOTIDE SEQUENCE</scope>
    <source>
        <strain evidence="1">20211129_DDA</strain>
        <tissue evidence="1">Liver</tissue>
    </source>
</reference>
<organism evidence="1 2">
    <name type="scientific">Pleurodeles waltl</name>
    <name type="common">Iberian ribbed newt</name>
    <dbReference type="NCBI Taxonomy" id="8319"/>
    <lineage>
        <taxon>Eukaryota</taxon>
        <taxon>Metazoa</taxon>
        <taxon>Chordata</taxon>
        <taxon>Craniata</taxon>
        <taxon>Vertebrata</taxon>
        <taxon>Euteleostomi</taxon>
        <taxon>Amphibia</taxon>
        <taxon>Batrachia</taxon>
        <taxon>Caudata</taxon>
        <taxon>Salamandroidea</taxon>
        <taxon>Salamandridae</taxon>
        <taxon>Pleurodelinae</taxon>
        <taxon>Pleurodeles</taxon>
    </lineage>
</organism>
<sequence>MLRTREQLLLIVVSGVLPPSPRPQTHDAPWKQSCFRVRSVFLSSDGTRLSLVRDAASEGMSSVPDLEYIRRPDSDVASLLEV</sequence>
<protein>
    <recommendedName>
        <fullName evidence="3">Secreted protein</fullName>
    </recommendedName>
</protein>
<keyword evidence="2" id="KW-1185">Reference proteome</keyword>
<evidence type="ECO:0008006" key="3">
    <source>
        <dbReference type="Google" id="ProtNLM"/>
    </source>
</evidence>
<accession>A0AAV7VY11</accession>
<dbReference type="Proteomes" id="UP001066276">
    <property type="component" value="Chromosome 1_2"/>
</dbReference>